<reference evidence="15 18" key="3">
    <citation type="submission" date="2017-05" db="EMBL/GenBank/DDBJ databases">
        <authorList>
            <person name="Song R."/>
            <person name="Chenine A.L."/>
            <person name="Ruprecht R.M."/>
        </authorList>
    </citation>
    <scope>NUCLEOTIDE SEQUENCE [LARGE SCALE GENOMIC DNA]</scope>
    <source>
        <strain evidence="15 18">S567_C10_BS</strain>
    </source>
</reference>
<evidence type="ECO:0000313" key="14">
    <source>
        <dbReference type="EMBL" id="MZZ14932.1"/>
    </source>
</evidence>
<evidence type="ECO:0000256" key="5">
    <source>
        <dbReference type="ARBA" id="ARBA00022519"/>
    </source>
</evidence>
<evidence type="ECO:0000313" key="16">
    <source>
        <dbReference type="EMBL" id="WOS77813.1"/>
    </source>
</evidence>
<reference evidence="16" key="7">
    <citation type="submission" date="2023-10" db="EMBL/GenBank/DDBJ databases">
        <title>Pathogen: clinical or host-associated sample.</title>
        <authorList>
            <person name="Hergert J."/>
            <person name="Casey R."/>
            <person name="Wagner J."/>
            <person name="Young E.L."/>
            <person name="Oakeson K.F."/>
        </authorList>
    </citation>
    <scope>NUCLEOTIDE SEQUENCE</scope>
    <source>
        <strain evidence="16">2021CK-01020</strain>
    </source>
</reference>
<organism evidence="12 17">
    <name type="scientific">Pseudomonas aeruginosa</name>
    <dbReference type="NCBI Taxonomy" id="287"/>
    <lineage>
        <taxon>Bacteria</taxon>
        <taxon>Pseudomonadati</taxon>
        <taxon>Pseudomonadota</taxon>
        <taxon>Gammaproteobacteria</taxon>
        <taxon>Pseudomonadales</taxon>
        <taxon>Pseudomonadaceae</taxon>
        <taxon>Pseudomonas</taxon>
    </lineage>
</organism>
<dbReference type="Proteomes" id="UP000045039">
    <property type="component" value="Unassembled WGS sequence"/>
</dbReference>
<dbReference type="OMA" id="QAYIGLM"/>
<dbReference type="SUPFAM" id="SSF48452">
    <property type="entry name" value="TPR-like"/>
    <property type="match status" value="1"/>
</dbReference>
<evidence type="ECO:0000256" key="1">
    <source>
        <dbReference type="ARBA" id="ARBA00002962"/>
    </source>
</evidence>
<protein>
    <submittedName>
        <fullName evidence="13">Heme biosynthesis protein HemY</fullName>
    </submittedName>
    <submittedName>
        <fullName evidence="12">Protoheme IX biogenesis protein</fullName>
    </submittedName>
</protein>
<evidence type="ECO:0000313" key="13">
    <source>
        <dbReference type="EMBL" id="MUI35856.1"/>
    </source>
</evidence>
<dbReference type="Proteomes" id="UP000194857">
    <property type="component" value="Unassembled WGS sequence"/>
</dbReference>
<keyword evidence="9" id="KW-0627">Porphyrin biosynthesis</keyword>
<dbReference type="InterPro" id="IPR010817">
    <property type="entry name" value="HemY_N"/>
</dbReference>
<feature type="transmembrane region" description="Helical" evidence="10">
    <location>
        <begin position="42"/>
        <end position="63"/>
    </location>
</feature>
<dbReference type="EMBL" id="CVVU01000278">
    <property type="protein sequence ID" value="CRQ15819.1"/>
    <property type="molecule type" value="Genomic_DNA"/>
</dbReference>
<evidence type="ECO:0000259" key="11">
    <source>
        <dbReference type="Pfam" id="PF07219"/>
    </source>
</evidence>
<dbReference type="InterPro" id="IPR011990">
    <property type="entry name" value="TPR-like_helical_dom_sf"/>
</dbReference>
<dbReference type="KEGG" id="paeb:NCGM1900_6056"/>
<keyword evidence="7 10" id="KW-1133">Transmembrane helix</keyword>
<keyword evidence="5" id="KW-0997">Cell inner membrane</keyword>
<evidence type="ECO:0000256" key="9">
    <source>
        <dbReference type="ARBA" id="ARBA00023244"/>
    </source>
</evidence>
<dbReference type="Pfam" id="PF07219">
    <property type="entry name" value="HemY_N"/>
    <property type="match status" value="1"/>
</dbReference>
<comment type="subcellular location">
    <subcellularLocation>
        <location evidence="2">Cell inner membrane</location>
        <topology evidence="2">Multi-pass membrane protein</topology>
    </subcellularLocation>
</comment>
<dbReference type="GO" id="GO:0006779">
    <property type="term" value="P:porphyrin-containing compound biosynthetic process"/>
    <property type="evidence" value="ECO:0007669"/>
    <property type="project" value="UniProtKB-KW"/>
</dbReference>
<dbReference type="UniPathway" id="UPA00252"/>
<keyword evidence="6 10" id="KW-0812">Transmembrane</keyword>
<dbReference type="EMBL" id="WOAD01000008">
    <property type="protein sequence ID" value="MUI35856.1"/>
    <property type="molecule type" value="Genomic_DNA"/>
</dbReference>
<dbReference type="EMBL" id="NFFZ01000001">
    <property type="protein sequence ID" value="OTI65714.1"/>
    <property type="molecule type" value="Genomic_DNA"/>
</dbReference>
<evidence type="ECO:0000256" key="4">
    <source>
        <dbReference type="ARBA" id="ARBA00022475"/>
    </source>
</evidence>
<dbReference type="Proteomes" id="UP001297540">
    <property type="component" value="Chromosome"/>
</dbReference>
<reference evidence="13 19" key="4">
    <citation type="submission" date="2019-11" db="EMBL/GenBank/DDBJ databases">
        <title>Genomes of ocular Pseudomonas aeruginosa isolates.</title>
        <authorList>
            <person name="Khan M."/>
            <person name="Rice S.A."/>
            <person name="Willcox M.D.P."/>
            <person name="Stapleton F."/>
        </authorList>
    </citation>
    <scope>NUCLEOTIDE SEQUENCE [LARGE SCALE GENOMIC DNA]</scope>
    <source>
        <strain evidence="13 19">PA221</strain>
    </source>
</reference>
<name>A0A072ZIZ5_PSEAI</name>
<accession>A0A072ZIZ5</accession>
<evidence type="ECO:0000313" key="18">
    <source>
        <dbReference type="Proteomes" id="UP000194857"/>
    </source>
</evidence>
<comment type="pathway">
    <text evidence="3">Porphyrin-containing compound metabolism; protoheme biosynthesis.</text>
</comment>
<reference evidence="17" key="2">
    <citation type="submission" date="2015-06" db="EMBL/GenBank/DDBJ databases">
        <authorList>
            <person name="Radhakrishnan Rajesh"/>
            <person name="Underwood Anthony"/>
            <person name="Al-Shahib Ali"/>
        </authorList>
    </citation>
    <scope>NUCLEOTIDE SEQUENCE [LARGE SCALE GENOMIC DNA]</scope>
    <source>
        <strain evidence="17">P19_London_7_VIM_2_05_10</strain>
    </source>
</reference>
<comment type="function">
    <text evidence="1">Involved in a late step of protoheme IX synthesis.</text>
</comment>
<dbReference type="Gene3D" id="1.25.40.10">
    <property type="entry name" value="Tetratricopeptide repeat domain"/>
    <property type="match status" value="2"/>
</dbReference>
<keyword evidence="4" id="KW-1003">Cell membrane</keyword>
<dbReference type="Proteomes" id="UP000433532">
    <property type="component" value="Unassembled WGS sequence"/>
</dbReference>
<dbReference type="RefSeq" id="WP_003096390.1">
    <property type="nucleotide sequence ID" value="NZ_AP014622.1"/>
</dbReference>
<dbReference type="Proteomes" id="UP000644192">
    <property type="component" value="Unassembled WGS sequence"/>
</dbReference>
<proteinExistence type="predicted"/>
<evidence type="ECO:0000256" key="10">
    <source>
        <dbReference type="SAM" id="Phobius"/>
    </source>
</evidence>
<accession>A0A1S1C236</accession>
<keyword evidence="8 10" id="KW-0472">Membrane</keyword>
<dbReference type="eggNOG" id="COG3071">
    <property type="taxonomic scope" value="Bacteria"/>
</dbReference>
<dbReference type="GO" id="GO:0042168">
    <property type="term" value="P:heme metabolic process"/>
    <property type="evidence" value="ECO:0007669"/>
    <property type="project" value="InterPro"/>
</dbReference>
<sequence length="412" mass="46644">MRRIYLLVLAVVLVATLVGLAISEQAGYVLIAYKSFRYESSLWSFLALLAVVWLLVVLVRLVLRLLGSSGRVVNPWSRYNRRRRVQMAEHSGLRDLGEGNWPQALRHLRRAAEMGERPLMHYLGAARAANELERYDEADDLLNRAREREPDAQLLVGLTRAQLLINRGDYPQARNTLEELHGLQPQHRTVLRLMQQLYVTQHDWQALCVLLPELRKERVLKDSELRDLERRAWVASLQEAGERGLNEGETALQPLTQRWQNVPSALRADPAIVAGYAAQLLRLGAEEEAEEVLRHALKQGFDATLVQLYGQVRGRDPGKQLQAAEGWLKEHPNDPGLLLTLGRLCLINKLWGKAREYLEASLSFQRSAETCAELGRLLAQLGEVERSNQLFQEGLVLLDRRTPGLPVVVAGI</sequence>
<reference evidence="12" key="1">
    <citation type="submission" date="2015-06" db="EMBL/GenBank/DDBJ databases">
        <authorList>
            <person name="Radhakrishnan R."/>
            <person name="Underwood A."/>
            <person name="Al-Shahib A."/>
        </authorList>
    </citation>
    <scope>NUCLEOTIDE SEQUENCE</scope>
    <source>
        <strain evidence="12">P19_London_7_VIM_2_05_10</strain>
    </source>
</reference>
<evidence type="ECO:0000256" key="6">
    <source>
        <dbReference type="ARBA" id="ARBA00022692"/>
    </source>
</evidence>
<dbReference type="InterPro" id="IPR005254">
    <property type="entry name" value="Heme_biosyn_assoc_TPR_pro"/>
</dbReference>
<evidence type="ECO:0000256" key="7">
    <source>
        <dbReference type="ARBA" id="ARBA00022989"/>
    </source>
</evidence>
<evidence type="ECO:0000313" key="17">
    <source>
        <dbReference type="Proteomes" id="UP000045039"/>
    </source>
</evidence>
<dbReference type="SMR" id="A0A072ZIZ5"/>
<dbReference type="NCBIfam" id="TIGR00540">
    <property type="entry name" value="TPR_hemY_coli"/>
    <property type="match status" value="1"/>
</dbReference>
<evidence type="ECO:0000256" key="8">
    <source>
        <dbReference type="ARBA" id="ARBA00023136"/>
    </source>
</evidence>
<evidence type="ECO:0000313" key="12">
    <source>
        <dbReference type="EMBL" id="CRQ15819.1"/>
    </source>
</evidence>
<reference evidence="14" key="5">
    <citation type="submission" date="2020-01" db="EMBL/GenBank/DDBJ databases">
        <title>Bacteria Cultured from War Wounds Associated with the Conflict in Eastern Ukraine.</title>
        <authorList>
            <person name="Snesrud E."/>
            <person name="Galac M.R."/>
            <person name="Mc Gann P."/>
            <person name="Valentine K."/>
            <person name="Viacheslav K."/>
        </authorList>
    </citation>
    <scope>NUCLEOTIDE SEQUENCE</scope>
    <source>
        <strain evidence="14">VNMU148</strain>
    </source>
</reference>
<dbReference type="GO" id="GO:0005886">
    <property type="term" value="C:plasma membrane"/>
    <property type="evidence" value="ECO:0007669"/>
    <property type="project" value="UniProtKB-SubCell"/>
</dbReference>
<evidence type="ECO:0000256" key="3">
    <source>
        <dbReference type="ARBA" id="ARBA00004744"/>
    </source>
</evidence>
<dbReference type="EMBL" id="WXZT01000015">
    <property type="protein sequence ID" value="MZZ14932.1"/>
    <property type="molecule type" value="Genomic_DNA"/>
</dbReference>
<gene>
    <name evidence="15" type="ORF">CAZ10_00085</name>
    <name evidence="13" type="ORF">GNQ48_12625</name>
    <name evidence="14" type="ORF">GUL26_22020</name>
    <name evidence="16" type="ORF">L4V69_35935</name>
    <name evidence="12" type="ORF">PAERUG_P19_London_7_VIM_2_05_10_06997</name>
</gene>
<dbReference type="AlphaFoldDB" id="A0A072ZIZ5"/>
<reference evidence="16" key="6">
    <citation type="submission" date="2023-06" db="EMBL/GenBank/DDBJ databases">
        <authorList>
            <consortium name="Clinical and Environmental Microbiology Branch: Whole genome sequencing antimicrobial resistance pathogens in the healthcare setting"/>
        </authorList>
    </citation>
    <scope>NUCLEOTIDE SEQUENCE</scope>
    <source>
        <strain evidence="16">2021CK-01020</strain>
    </source>
</reference>
<dbReference type="EMBL" id="CP136986">
    <property type="protein sequence ID" value="WOS77813.1"/>
    <property type="molecule type" value="Genomic_DNA"/>
</dbReference>
<evidence type="ECO:0000313" key="19">
    <source>
        <dbReference type="Proteomes" id="UP000433532"/>
    </source>
</evidence>
<feature type="domain" description="HemY N-terminal" evidence="11">
    <location>
        <begin position="27"/>
        <end position="131"/>
    </location>
</feature>
<evidence type="ECO:0000313" key="15">
    <source>
        <dbReference type="EMBL" id="OTI65714.1"/>
    </source>
</evidence>
<evidence type="ECO:0000256" key="2">
    <source>
        <dbReference type="ARBA" id="ARBA00004429"/>
    </source>
</evidence>